<reference evidence="3" key="1">
    <citation type="journal article" date="2023" name="Mol. Phylogenet. Evol.">
        <title>Genome-scale phylogeny and comparative genomics of the fungal order Sordariales.</title>
        <authorList>
            <person name="Hensen N."/>
            <person name="Bonometti L."/>
            <person name="Westerberg I."/>
            <person name="Brannstrom I.O."/>
            <person name="Guillou S."/>
            <person name="Cros-Aarteil S."/>
            <person name="Calhoun S."/>
            <person name="Haridas S."/>
            <person name="Kuo A."/>
            <person name="Mondo S."/>
            <person name="Pangilinan J."/>
            <person name="Riley R."/>
            <person name="LaButti K."/>
            <person name="Andreopoulos B."/>
            <person name="Lipzen A."/>
            <person name="Chen C."/>
            <person name="Yan M."/>
            <person name="Daum C."/>
            <person name="Ng V."/>
            <person name="Clum A."/>
            <person name="Steindorff A."/>
            <person name="Ohm R.A."/>
            <person name="Martin F."/>
            <person name="Silar P."/>
            <person name="Natvig D.O."/>
            <person name="Lalanne C."/>
            <person name="Gautier V."/>
            <person name="Ament-Velasquez S.L."/>
            <person name="Kruys A."/>
            <person name="Hutchinson M.I."/>
            <person name="Powell A.J."/>
            <person name="Barry K."/>
            <person name="Miller A.N."/>
            <person name="Grigoriev I.V."/>
            <person name="Debuchy R."/>
            <person name="Gladieux P."/>
            <person name="Hiltunen Thoren M."/>
            <person name="Johannesson H."/>
        </authorList>
    </citation>
    <scope>NUCLEOTIDE SEQUENCE [LARGE SCALE GENOMIC DNA]</scope>
    <source>
        <strain evidence="3">CBS 340.73</strain>
    </source>
</reference>
<comment type="caution">
    <text evidence="2">The sequence shown here is derived from an EMBL/GenBank/DDBJ whole genome shotgun (WGS) entry which is preliminary data.</text>
</comment>
<feature type="compositionally biased region" description="Polar residues" evidence="1">
    <location>
        <begin position="1"/>
        <end position="13"/>
    </location>
</feature>
<feature type="region of interest" description="Disordered" evidence="1">
    <location>
        <begin position="1"/>
        <end position="47"/>
    </location>
</feature>
<feature type="region of interest" description="Disordered" evidence="1">
    <location>
        <begin position="117"/>
        <end position="198"/>
    </location>
</feature>
<keyword evidence="3" id="KW-1185">Reference proteome</keyword>
<dbReference type="EMBL" id="MU853770">
    <property type="protein sequence ID" value="KAK3942800.1"/>
    <property type="molecule type" value="Genomic_DNA"/>
</dbReference>
<evidence type="ECO:0000256" key="1">
    <source>
        <dbReference type="SAM" id="MobiDB-lite"/>
    </source>
</evidence>
<feature type="compositionally biased region" description="Polar residues" evidence="1">
    <location>
        <begin position="119"/>
        <end position="140"/>
    </location>
</feature>
<evidence type="ECO:0000313" key="3">
    <source>
        <dbReference type="Proteomes" id="UP001303473"/>
    </source>
</evidence>
<name>A0AAN6S719_9PEZI</name>
<dbReference type="Proteomes" id="UP001303473">
    <property type="component" value="Unassembled WGS sequence"/>
</dbReference>
<feature type="compositionally biased region" description="Low complexity" evidence="1">
    <location>
        <begin position="16"/>
        <end position="29"/>
    </location>
</feature>
<organism evidence="2 3">
    <name type="scientific">Diplogelasinospora grovesii</name>
    <dbReference type="NCBI Taxonomy" id="303347"/>
    <lineage>
        <taxon>Eukaryota</taxon>
        <taxon>Fungi</taxon>
        <taxon>Dikarya</taxon>
        <taxon>Ascomycota</taxon>
        <taxon>Pezizomycotina</taxon>
        <taxon>Sordariomycetes</taxon>
        <taxon>Sordariomycetidae</taxon>
        <taxon>Sordariales</taxon>
        <taxon>Diplogelasinosporaceae</taxon>
        <taxon>Diplogelasinospora</taxon>
    </lineage>
</organism>
<accession>A0AAN6S719</accession>
<evidence type="ECO:0000313" key="2">
    <source>
        <dbReference type="EMBL" id="KAK3942800.1"/>
    </source>
</evidence>
<gene>
    <name evidence="2" type="ORF">QBC46DRAFT_423686</name>
</gene>
<feature type="compositionally biased region" description="Polar residues" evidence="1">
    <location>
        <begin position="187"/>
        <end position="198"/>
    </location>
</feature>
<sequence>MNTTPGKTTPSHTKPSKNPSGPSPSEGLAPPAPRLAPRPSGSISRDRASNVFRNSVEIRRALSFSALAMARAGGRMEMGTGRAGTNAATGGDFGRLSAGGSTSEPSFFTILRTHWSRGSEPSTPLHTSASCRPANGQATIRQRAVRPHRPPKCLQRVPQELHAPPTKRNEQPSSSYGGYREKRRASLTEQSASDLPSVSYNGDSYKRFQLRSPSPDRVHKDFGTAIIAVYGHTGRRREEILRYRYVLLDEFKLHSVHELYPWACSFYAILSNGNASFP</sequence>
<proteinExistence type="predicted"/>
<dbReference type="AlphaFoldDB" id="A0AAN6S719"/>
<protein>
    <submittedName>
        <fullName evidence="2">Uncharacterized protein</fullName>
    </submittedName>
</protein>